<dbReference type="InterPro" id="IPR003593">
    <property type="entry name" value="AAA+_ATPase"/>
</dbReference>
<reference evidence="2 3" key="1">
    <citation type="journal article" date="2016" name="Appl. Environ. Microbiol.">
        <title>Function and Phylogeny of Bacterial Butyryl Coenzyme A:Acetate Transferases and Their Diversity in the Proximal Colon of Swine.</title>
        <authorList>
            <person name="Trachsel J."/>
            <person name="Bayles D.O."/>
            <person name="Looft T."/>
            <person name="Levine U.Y."/>
            <person name="Allen H.K."/>
        </authorList>
    </citation>
    <scope>NUCLEOTIDE SEQUENCE [LARGE SCALE GENOMIC DNA]</scope>
    <source>
        <strain evidence="2 3">68-3-10</strain>
    </source>
</reference>
<dbReference type="AlphaFoldDB" id="A0A1Q9JJX5"/>
<dbReference type="PANTHER" id="PTHR10285">
    <property type="entry name" value="URIDINE KINASE"/>
    <property type="match status" value="1"/>
</dbReference>
<accession>A0A1Q9JJX5</accession>
<dbReference type="InterPro" id="IPR006083">
    <property type="entry name" value="PRK/URK"/>
</dbReference>
<dbReference type="InterPro" id="IPR027417">
    <property type="entry name" value="P-loop_NTPase"/>
</dbReference>
<organism evidence="2 3">
    <name type="scientific">Hornefia porci</name>
    <dbReference type="NCBI Taxonomy" id="2652292"/>
    <lineage>
        <taxon>Bacteria</taxon>
        <taxon>Bacillati</taxon>
        <taxon>Bacillota</taxon>
        <taxon>Clostridia</taxon>
        <taxon>Peptostreptococcales</taxon>
        <taxon>Anaerovoracaceae</taxon>
        <taxon>Hornefia</taxon>
    </lineage>
</organism>
<dbReference type="SUPFAM" id="SSF52540">
    <property type="entry name" value="P-loop containing nucleoside triphosphate hydrolases"/>
    <property type="match status" value="1"/>
</dbReference>
<dbReference type="InterPro" id="IPR012675">
    <property type="entry name" value="Beta-grasp_dom_sf"/>
</dbReference>
<comment type="caution">
    <text evidence="2">The sequence shown here is derived from an EMBL/GenBank/DDBJ whole genome shotgun (WGS) entry which is preliminary data.</text>
</comment>
<dbReference type="Proteomes" id="UP000187404">
    <property type="component" value="Unassembled WGS sequence"/>
</dbReference>
<keyword evidence="3" id="KW-1185">Reference proteome</keyword>
<dbReference type="STRING" id="1261640.BHK98_10455"/>
<dbReference type="GO" id="GO:0005524">
    <property type="term" value="F:ATP binding"/>
    <property type="evidence" value="ECO:0007669"/>
    <property type="project" value="InterPro"/>
</dbReference>
<protein>
    <submittedName>
        <fullName evidence="2">Phosphoglycerate transporter</fullName>
    </submittedName>
</protein>
<evidence type="ECO:0000313" key="2">
    <source>
        <dbReference type="EMBL" id="OLR56455.1"/>
    </source>
</evidence>
<evidence type="ECO:0000313" key="3">
    <source>
        <dbReference type="Proteomes" id="UP000187404"/>
    </source>
</evidence>
<dbReference type="EMBL" id="MJIE01000001">
    <property type="protein sequence ID" value="OLR56455.1"/>
    <property type="molecule type" value="Genomic_DNA"/>
</dbReference>
<dbReference type="SMART" id="SM00382">
    <property type="entry name" value="AAA"/>
    <property type="match status" value="1"/>
</dbReference>
<evidence type="ECO:0000259" key="1">
    <source>
        <dbReference type="SMART" id="SM00382"/>
    </source>
</evidence>
<dbReference type="SUPFAM" id="SSF55186">
    <property type="entry name" value="ThrRS/AlaRS common domain"/>
    <property type="match status" value="1"/>
</dbReference>
<dbReference type="Pfam" id="PF00485">
    <property type="entry name" value="PRK"/>
    <property type="match status" value="1"/>
</dbReference>
<proteinExistence type="predicted"/>
<feature type="domain" description="AAA+ ATPase" evidence="1">
    <location>
        <begin position="290"/>
        <end position="450"/>
    </location>
</feature>
<name>A0A1Q9JJX5_9FIRM</name>
<dbReference type="GO" id="GO:0016301">
    <property type="term" value="F:kinase activity"/>
    <property type="evidence" value="ECO:0007669"/>
    <property type="project" value="InterPro"/>
</dbReference>
<dbReference type="InterPro" id="IPR018163">
    <property type="entry name" value="Thr/Ala-tRNA-synth_IIc_edit"/>
</dbReference>
<gene>
    <name evidence="2" type="ORF">BHK98_10455</name>
</gene>
<dbReference type="Gene3D" id="3.40.50.300">
    <property type="entry name" value="P-loop containing nucleotide triphosphate hydrolases"/>
    <property type="match status" value="1"/>
</dbReference>
<dbReference type="Gene3D" id="3.30.980.10">
    <property type="entry name" value="Threonyl-trna Synthetase, Chain A, domain 2"/>
    <property type="match status" value="1"/>
</dbReference>
<dbReference type="CDD" id="cd02028">
    <property type="entry name" value="UMPK_like"/>
    <property type="match status" value="1"/>
</dbReference>
<dbReference type="Gene3D" id="3.10.20.30">
    <property type="match status" value="1"/>
</dbReference>
<sequence length="557" mass="64954">MEVCILKIRLKTEPRGEFRDFEVKKGTRIEEIYRQVRDELPYTVLLAKVGNEYQDLNFVIEEECSVELLDVRTQAANLVYQYGLVLIYLTAVKHVLGDTEMIIDNSLNQGLYVYALEGASGREIHQIEDEMRRLVEEDIPIEHHRYSSEEGIKLLIEMKRYANLRELQFLPEKEHLDFYRLEDYQDYFYGKMVPSTGYIRHFELRSYRGGVLIRFPLPANPDVIPEYKDQVRLAEAFDEQGRWDRLLGVDYVGDLNKKIVRGEAKELMMLSEALHEKKIAEIADMIMKRKKRIILIAGPSSSGKTTFARRLCIQLKVNGMDALYMGTDDYFVERSQTPLDEHGEPNYEDLDAIDIGLFNQNMNDLLAGREVDLPTFNFIEGKKEYGKRITRLRHGQPIVIEGIHGLNGKLTEQIPAEEKFKIYISPLTQLNIDEHVRIPTTDERMLRRMVRDYQFRAHDARSTIADWPKVRAGEDKNIFPYSDEADVLFNSYHVYEISVLKKYAQPLLEKIRPDEPEYAEAQRILKFLNFFLPIEDDSVIVNNSILREFIGGSVFVE</sequence>